<dbReference type="GO" id="GO:0000271">
    <property type="term" value="P:polysaccharide biosynthetic process"/>
    <property type="evidence" value="ECO:0007669"/>
    <property type="project" value="UniProtKB-KW"/>
</dbReference>
<feature type="domain" description="Bacterial sugar transferase" evidence="10">
    <location>
        <begin position="31"/>
        <end position="223"/>
    </location>
</feature>
<comment type="similarity">
    <text evidence="2">Belongs to the bacterial sugar transferase family.</text>
</comment>
<evidence type="ECO:0000256" key="7">
    <source>
        <dbReference type="ARBA" id="ARBA00023136"/>
    </source>
</evidence>
<evidence type="ECO:0000256" key="1">
    <source>
        <dbReference type="ARBA" id="ARBA00004236"/>
    </source>
</evidence>
<dbReference type="AlphaFoldDB" id="A0A1G7GY45"/>
<gene>
    <name evidence="11" type="ORF">SAMN04488117_101765</name>
</gene>
<evidence type="ECO:0000256" key="4">
    <source>
        <dbReference type="ARBA" id="ARBA00022679"/>
    </source>
</evidence>
<comment type="subcellular location">
    <subcellularLocation>
        <location evidence="1">Cell membrane</location>
    </subcellularLocation>
</comment>
<dbReference type="GO" id="GO:0005886">
    <property type="term" value="C:plasma membrane"/>
    <property type="evidence" value="ECO:0007669"/>
    <property type="project" value="UniProtKB-SubCell"/>
</dbReference>
<dbReference type="RefSeq" id="WP_074641151.1">
    <property type="nucleotide sequence ID" value="NZ_FNBL01000001.1"/>
</dbReference>
<evidence type="ECO:0000256" key="5">
    <source>
        <dbReference type="ARBA" id="ARBA00022692"/>
    </source>
</evidence>
<evidence type="ECO:0000256" key="6">
    <source>
        <dbReference type="ARBA" id="ARBA00022989"/>
    </source>
</evidence>
<dbReference type="PANTHER" id="PTHR30576:SF4">
    <property type="entry name" value="UNDECAPRENYL-PHOSPHATE GALACTOSE PHOSPHOTRANSFERASE"/>
    <property type="match status" value="1"/>
</dbReference>
<evidence type="ECO:0000259" key="10">
    <source>
        <dbReference type="Pfam" id="PF02397"/>
    </source>
</evidence>
<reference evidence="11 12" key="1">
    <citation type="submission" date="2016-10" db="EMBL/GenBank/DDBJ databases">
        <authorList>
            <person name="de Groot N.N."/>
        </authorList>
    </citation>
    <scope>NUCLEOTIDE SEQUENCE [LARGE SCALE GENOMIC DNA]</scope>
    <source>
        <strain evidence="11 12">DSM 27375</strain>
    </source>
</reference>
<keyword evidence="3" id="KW-1003">Cell membrane</keyword>
<keyword evidence="4 11" id="KW-0808">Transferase</keyword>
<dbReference type="GO" id="GO:0016780">
    <property type="term" value="F:phosphotransferase activity, for other substituted phosphate groups"/>
    <property type="evidence" value="ECO:0007669"/>
    <property type="project" value="TreeGrafter"/>
</dbReference>
<feature type="transmembrane region" description="Helical" evidence="9">
    <location>
        <begin position="36"/>
        <end position="59"/>
    </location>
</feature>
<keyword evidence="8" id="KW-0270">Exopolysaccharide synthesis</keyword>
<sequence>MSILPKGNTQFSKGVRPAPPRSGILYRKGGKRAFDLLLAAAMTPFILPVILILAFLVSLDGGPAFYMQRRVGRNGKLFQFYKLRSMRQNADELLERLCREDPEIAEEWHKYQKLRHDPRITKVGRFIRATSLDELPQLLNVIKGDMSFVGPRPFMTSQQMLYEAANGWAYFEMRPGITGVWQISGRGETSFTDRVRYDHLYYKRLSLSTDMALIARTAGVVLKQTGH</sequence>
<dbReference type="Pfam" id="PF02397">
    <property type="entry name" value="Bac_transf"/>
    <property type="match status" value="1"/>
</dbReference>
<evidence type="ECO:0000256" key="9">
    <source>
        <dbReference type="SAM" id="Phobius"/>
    </source>
</evidence>
<evidence type="ECO:0000313" key="11">
    <source>
        <dbReference type="EMBL" id="SDE92994.1"/>
    </source>
</evidence>
<evidence type="ECO:0000256" key="3">
    <source>
        <dbReference type="ARBA" id="ARBA00022475"/>
    </source>
</evidence>
<keyword evidence="5 9" id="KW-0812">Transmembrane</keyword>
<dbReference type="EMBL" id="FNBL01000001">
    <property type="protein sequence ID" value="SDE92994.1"/>
    <property type="molecule type" value="Genomic_DNA"/>
</dbReference>
<name>A0A1G7GY45_9RHOB</name>
<dbReference type="PANTHER" id="PTHR30576">
    <property type="entry name" value="COLANIC BIOSYNTHESIS UDP-GLUCOSE LIPID CARRIER TRANSFERASE"/>
    <property type="match status" value="1"/>
</dbReference>
<organism evidence="11 12">
    <name type="scientific">Celeribacter baekdonensis</name>
    <dbReference type="NCBI Taxonomy" id="875171"/>
    <lineage>
        <taxon>Bacteria</taxon>
        <taxon>Pseudomonadati</taxon>
        <taxon>Pseudomonadota</taxon>
        <taxon>Alphaproteobacteria</taxon>
        <taxon>Rhodobacterales</taxon>
        <taxon>Roseobacteraceae</taxon>
        <taxon>Celeribacter</taxon>
    </lineage>
</organism>
<dbReference type="Proteomes" id="UP000182284">
    <property type="component" value="Unassembled WGS sequence"/>
</dbReference>
<keyword evidence="6 9" id="KW-1133">Transmembrane helix</keyword>
<dbReference type="InterPro" id="IPR003362">
    <property type="entry name" value="Bact_transf"/>
</dbReference>
<evidence type="ECO:0000256" key="2">
    <source>
        <dbReference type="ARBA" id="ARBA00006464"/>
    </source>
</evidence>
<protein>
    <submittedName>
        <fullName evidence="11">Sugar transferase involved in LPS biosynthesis (Colanic, teichoic acid)</fullName>
    </submittedName>
</protein>
<keyword evidence="7 9" id="KW-0472">Membrane</keyword>
<evidence type="ECO:0000313" key="12">
    <source>
        <dbReference type="Proteomes" id="UP000182284"/>
    </source>
</evidence>
<proteinExistence type="inferred from homology"/>
<accession>A0A1G7GY45</accession>
<evidence type="ECO:0000256" key="8">
    <source>
        <dbReference type="ARBA" id="ARBA00023169"/>
    </source>
</evidence>